<dbReference type="Gramene" id="TraesSYM6D03G03626960.1">
    <property type="protein sequence ID" value="TraesSYM6D03G03626960.1.CDS1"/>
    <property type="gene ID" value="TraesSYM6D03G03626960"/>
</dbReference>
<dbReference type="AlphaFoldDB" id="A0A3B6QBV6"/>
<dbReference type="Proteomes" id="UP000019116">
    <property type="component" value="Chromosome 6D"/>
</dbReference>
<dbReference type="EnsemblPlants" id="TraesCS6D02G112500.1">
    <property type="protein sequence ID" value="TraesCS6D02G112500.1.cds1"/>
    <property type="gene ID" value="TraesCS6D02G112500"/>
</dbReference>
<dbReference type="SMR" id="A0A3B6QBV6"/>
<dbReference type="Gramene" id="TraesJUL6D03G03712830.1">
    <property type="protein sequence ID" value="TraesJUL6D03G03712830.1.CDS1"/>
    <property type="gene ID" value="TraesJUL6D03G03712830"/>
</dbReference>
<sequence>MDWKARLVSSIEAAVEAAVETAVNRAVQTAVKETRAYTDGSRQRIGEKIKERRHARAVGIHNVVATASDMPAATTSEASFNCGATLQLGKEPGVAASNSMDLAATLPRRCSTQCPSYAVTVPVSTAASAVTTAPSNLTASVDPEHYCFGLELTTTTSTPTSTLDVSGACSTAANSLTHGAISTTIIPAPEATAVMAMDISMPTPASASGDINFPASPTSGTYDVCIVLPASKVLGVDPITSGEDPVDMFRASGSAALILSQEDSPALLYEPLTVFERDMLPPTTCSTECSRSNLDAPSLAFSTTHITATRLLPAAASFLDSELMVQAWMSPTACSSVSVREDDINSNDTYTMEVPMTKDDMFLTNPVVPAVSHVHPLKFPDGCLHGNKTQLLIGSYVASTDSPWDPGQQASMSLLGVGVTKISSNDTVKDNQKPFFRWEIAWLFYLEYPDIGIDKVKPQLCPASRESFGLNPLESTQASTHVFCPSRKKVVQLVRRQLSIPESDASILLLEGLPLFSIHLTVGSSGAGSACLCNGIITIAFWTHFKPGMLTPLHYKDLSFWRYISVDQMMQKTGHVIQSGLEHIQWKIAWSLNLKNLNVVNQSEQTILAATYPKLYFPWHPGDDLVQHILLLEVSCLNCKRLIVDAATQYDFECFAWEFTWSLHSVCCAGMANTVPFQFSVSIAMRSFRSLEFCQGKLSWDPGIGALLYFFGFYAQTEVTGRRNLIAPAFYSDSVCVDHPYYLDAFSDQVNISDEYFLEQVGVVCSLNLAKFRLNYGTHYDLGEVLKHQAPWDLGGSTWHRLEVKPNFKEGGMLATNRTLFTGWAIGCAYWAWADGKQQKAATTYTSERATNDSAWIRTASTSSASVSSSSRVPLLHCTS</sequence>
<dbReference type="Gramene" id="TraesLDM6D03G03683670.1">
    <property type="protein sequence ID" value="TraesLDM6D03G03683670.1.CDS1"/>
    <property type="gene ID" value="TraesLDM6D03G03683670"/>
</dbReference>
<dbReference type="Gramene" id="TraesCS6D02G112500.1">
    <property type="protein sequence ID" value="TraesCS6D02G112500.1.cds1"/>
    <property type="gene ID" value="TraesCS6D02G112500"/>
</dbReference>
<reference evidence="1" key="2">
    <citation type="submission" date="2018-10" db="UniProtKB">
        <authorList>
            <consortium name="EnsemblPlants"/>
        </authorList>
    </citation>
    <scope>IDENTIFICATION</scope>
</reference>
<name>A0A3B6QBV6_WHEAT</name>
<evidence type="ECO:0000313" key="2">
    <source>
        <dbReference type="Proteomes" id="UP000019116"/>
    </source>
</evidence>
<dbReference type="Gramene" id="TraesCLE_scaffold_072492_01G000200.1">
    <property type="protein sequence ID" value="TraesCLE_scaffold_072492_01G000200.1"/>
    <property type="gene ID" value="TraesCLE_scaffold_072492_01G000200"/>
</dbReference>
<organism evidence="1">
    <name type="scientific">Triticum aestivum</name>
    <name type="common">Wheat</name>
    <dbReference type="NCBI Taxonomy" id="4565"/>
    <lineage>
        <taxon>Eukaryota</taxon>
        <taxon>Viridiplantae</taxon>
        <taxon>Streptophyta</taxon>
        <taxon>Embryophyta</taxon>
        <taxon>Tracheophyta</taxon>
        <taxon>Spermatophyta</taxon>
        <taxon>Magnoliopsida</taxon>
        <taxon>Liliopsida</taxon>
        <taxon>Poales</taxon>
        <taxon>Poaceae</taxon>
        <taxon>BOP clade</taxon>
        <taxon>Pooideae</taxon>
        <taxon>Triticodae</taxon>
        <taxon>Triticeae</taxon>
        <taxon>Triticinae</taxon>
        <taxon>Triticum</taxon>
    </lineage>
</organism>
<protein>
    <submittedName>
        <fullName evidence="1">Uncharacterized protein</fullName>
    </submittedName>
</protein>
<accession>A0A3B6QBV6</accession>
<dbReference type="Gramene" id="TraesSYM6D03G03626960.2">
    <property type="protein sequence ID" value="TraesSYM6D03G03626960.2.CDS1"/>
    <property type="gene ID" value="TraesSYM6D03G03626960"/>
</dbReference>
<dbReference type="Gramene" id="TraesARI6D03G03644040.1">
    <property type="protein sequence ID" value="TraesARI6D03G03644040.1.CDS1"/>
    <property type="gene ID" value="TraesARI6D03G03644040"/>
</dbReference>
<dbReference type="Gramene" id="TraesSTA6D03G03674030.1">
    <property type="protein sequence ID" value="TraesSTA6D03G03674030.1.CDS1"/>
    <property type="gene ID" value="TraesSTA6D03G03674030"/>
</dbReference>
<keyword evidence="2" id="KW-1185">Reference proteome</keyword>
<proteinExistence type="predicted"/>
<dbReference type="Gramene" id="TraesJAG6D03G03663310.1">
    <property type="protein sequence ID" value="TraesJAG6D03G03663310.1.CDS1"/>
    <property type="gene ID" value="TraesJAG6D03G03663310"/>
</dbReference>
<dbReference type="Gramene" id="TraesNOR6D03G03720340.1">
    <property type="protein sequence ID" value="TraesNOR6D03G03720340.1.CDS1"/>
    <property type="gene ID" value="TraesNOR6D03G03720340"/>
</dbReference>
<evidence type="ECO:0000313" key="1">
    <source>
        <dbReference type="EnsemblPlants" id="TraesCS6D02G112500.1.cds1"/>
    </source>
</evidence>
<dbReference type="Gramene" id="TraesCS6D03G0245000.1">
    <property type="protein sequence ID" value="TraesCS6D03G0245000.1.CDS1"/>
    <property type="gene ID" value="TraesCS6D03G0245000"/>
</dbReference>
<dbReference type="Gramene" id="TraesROB_scaffold_018139_01G000200.1">
    <property type="protein sequence ID" value="TraesROB_scaffold_018139_01G000200.1"/>
    <property type="gene ID" value="TraesROB_scaffold_018139_01G000200"/>
</dbReference>
<reference evidence="1" key="1">
    <citation type="submission" date="2018-08" db="EMBL/GenBank/DDBJ databases">
        <authorList>
            <person name="Rossello M."/>
        </authorList>
    </citation>
    <scope>NUCLEOTIDE SEQUENCE [LARGE SCALE GENOMIC DNA]</scope>
    <source>
        <strain evidence="1">cv. Chinese Spring</strain>
    </source>
</reference>